<gene>
    <name evidence="2" type="ORF">C7B47_15280</name>
</gene>
<dbReference type="InterPro" id="IPR029058">
    <property type="entry name" value="AB_hydrolase_fold"/>
</dbReference>
<evidence type="ECO:0000313" key="2">
    <source>
        <dbReference type="EMBL" id="PSR24293.1"/>
    </source>
</evidence>
<evidence type="ECO:0000313" key="3">
    <source>
        <dbReference type="Proteomes" id="UP000242705"/>
    </source>
</evidence>
<evidence type="ECO:0000259" key="1">
    <source>
        <dbReference type="Pfam" id="PF12697"/>
    </source>
</evidence>
<dbReference type="SUPFAM" id="SSF53474">
    <property type="entry name" value="alpha/beta-Hydrolases"/>
    <property type="match status" value="1"/>
</dbReference>
<name>A0A1R0IR85_SULTH</name>
<feature type="domain" description="AB hydrolase-1" evidence="1">
    <location>
        <begin position="19"/>
        <end position="242"/>
    </location>
</feature>
<dbReference type="GO" id="GO:0016787">
    <property type="term" value="F:hydrolase activity"/>
    <property type="evidence" value="ECO:0007669"/>
    <property type="project" value="UniProtKB-KW"/>
</dbReference>
<keyword evidence="2" id="KW-0378">Hydrolase</keyword>
<dbReference type="PANTHER" id="PTHR43798">
    <property type="entry name" value="MONOACYLGLYCEROL LIPASE"/>
    <property type="match status" value="1"/>
</dbReference>
<dbReference type="Gene3D" id="3.40.50.1820">
    <property type="entry name" value="alpha/beta hydrolase"/>
    <property type="match status" value="1"/>
</dbReference>
<sequence length="257" mass="29029">MQTVRGITYHMYGEGPEAVLCHPSLGLGQFLFHRIRPALSREYTVVLWDPRGVGDNGHFYPTLEDWVGDTIDILRDINKPAHLLGVSLGTWVMSRVAAVNPGQLVRSLTLIGATRGFSQGEQEIAARRQQLEHMTMREFAQNYADNTLTVYALPEVKENLVLEMGEVDKEKYLQAMQAIYTVRNEEVYRQIAVPTLVMVGVEDTRTPPAEADEVQKLIKGSEVKALPRCGHLAVLDQPQRVIHECRYFWTNGHMADD</sequence>
<dbReference type="Proteomes" id="UP000242705">
    <property type="component" value="Unassembled WGS sequence"/>
</dbReference>
<accession>A0A1R0IR85</accession>
<dbReference type="AlphaFoldDB" id="A0A1R0IR85"/>
<organism evidence="2 3">
    <name type="scientific">Sulfobacillus thermosulfidooxidans</name>
    <dbReference type="NCBI Taxonomy" id="28034"/>
    <lineage>
        <taxon>Bacteria</taxon>
        <taxon>Bacillati</taxon>
        <taxon>Bacillota</taxon>
        <taxon>Clostridia</taxon>
        <taxon>Eubacteriales</taxon>
        <taxon>Clostridiales Family XVII. Incertae Sedis</taxon>
        <taxon>Sulfobacillus</taxon>
    </lineage>
</organism>
<dbReference type="Pfam" id="PF12697">
    <property type="entry name" value="Abhydrolase_6"/>
    <property type="match status" value="1"/>
</dbReference>
<protein>
    <submittedName>
        <fullName evidence="2">Alpha/beta hydrolase</fullName>
    </submittedName>
</protein>
<dbReference type="EMBL" id="PXYX01000059">
    <property type="protein sequence ID" value="PSR24293.1"/>
    <property type="molecule type" value="Genomic_DNA"/>
</dbReference>
<reference evidence="2 3" key="1">
    <citation type="journal article" date="2014" name="BMC Genomics">
        <title>Comparison of environmental and isolate Sulfobacillus genomes reveals diverse carbon, sulfur, nitrogen, and hydrogen metabolisms.</title>
        <authorList>
            <person name="Justice N.B."/>
            <person name="Norman A."/>
            <person name="Brown C.T."/>
            <person name="Singh A."/>
            <person name="Thomas B.C."/>
            <person name="Banfield J.F."/>
        </authorList>
    </citation>
    <scope>NUCLEOTIDE SEQUENCE [LARGE SCALE GENOMIC DNA]</scope>
    <source>
        <strain evidence="2">AMDSBA5</strain>
    </source>
</reference>
<comment type="caution">
    <text evidence="2">The sequence shown here is derived from an EMBL/GenBank/DDBJ whole genome shotgun (WGS) entry which is preliminary data.</text>
</comment>
<proteinExistence type="predicted"/>
<dbReference type="RefSeq" id="WP_040767330.1">
    <property type="nucleotide sequence ID" value="NZ_MDZD01000018.1"/>
</dbReference>
<dbReference type="InterPro" id="IPR050266">
    <property type="entry name" value="AB_hydrolase_sf"/>
</dbReference>
<dbReference type="InterPro" id="IPR000073">
    <property type="entry name" value="AB_hydrolase_1"/>
</dbReference>